<dbReference type="OrthoDB" id="10253954at2759"/>
<dbReference type="SUPFAM" id="SSF48726">
    <property type="entry name" value="Immunoglobulin"/>
    <property type="match status" value="4"/>
</dbReference>
<keyword evidence="2" id="KW-0325">Glycoprotein</keyword>
<reference evidence="5" key="1">
    <citation type="submission" date="2017-05" db="UniProtKB">
        <authorList>
            <consortium name="EnsemblMetazoa"/>
        </authorList>
    </citation>
    <scope>IDENTIFICATION</scope>
</reference>
<keyword evidence="1" id="KW-1015">Disulfide bond</keyword>
<dbReference type="InterPro" id="IPR015621">
    <property type="entry name" value="IL-1_rcpt_fam"/>
</dbReference>
<evidence type="ECO:0000313" key="5">
    <source>
        <dbReference type="EnsemblMetazoa" id="Aqu2.1.06283_001"/>
    </source>
</evidence>
<evidence type="ECO:0000259" key="4">
    <source>
        <dbReference type="PROSITE" id="PS50835"/>
    </source>
</evidence>
<dbReference type="AlphaFoldDB" id="A0A1X7SW01"/>
<evidence type="ECO:0000256" key="1">
    <source>
        <dbReference type="ARBA" id="ARBA00023157"/>
    </source>
</evidence>
<dbReference type="InterPro" id="IPR003599">
    <property type="entry name" value="Ig_sub"/>
</dbReference>
<dbReference type="InterPro" id="IPR013783">
    <property type="entry name" value="Ig-like_fold"/>
</dbReference>
<name>A0A1X7SW01_AMPQE</name>
<protein>
    <recommendedName>
        <fullName evidence="4">Ig-like domain-containing protein</fullName>
    </recommendedName>
</protein>
<dbReference type="SMART" id="SM00409">
    <property type="entry name" value="IG"/>
    <property type="match status" value="4"/>
</dbReference>
<feature type="domain" description="Ig-like" evidence="4">
    <location>
        <begin position="380"/>
        <end position="470"/>
    </location>
</feature>
<accession>A0A1X7SW01</accession>
<dbReference type="InterPro" id="IPR036179">
    <property type="entry name" value="Ig-like_dom_sf"/>
</dbReference>
<dbReference type="PROSITE" id="PS50835">
    <property type="entry name" value="IG_LIKE"/>
    <property type="match status" value="3"/>
</dbReference>
<feature type="domain" description="Ig-like" evidence="4">
    <location>
        <begin position="160"/>
        <end position="256"/>
    </location>
</feature>
<proteinExistence type="predicted"/>
<dbReference type="Pfam" id="PF13895">
    <property type="entry name" value="Ig_2"/>
    <property type="match status" value="1"/>
</dbReference>
<sequence length="472" mass="49214">MGNSPDMSTLTSTGSVRTAHAGMYRCVAMLSPGSPIEDTGILTVTIPTPTVTASTNPAIVGSNAQLICAVTLPSYSSYSSASSDLYVQVMWNRNLPSIILPAAMNTVNGTHMFTGVSVNDSGAYACTARVFYNGTSHSPVTDSAESDTGSTTLNVKFPTPTVTASTNITEVLAGDDVELICTVSMPDYNANIYGNSFLVAVTWNRGVDAMNHMYMASQIFSSTLSNVATNDSGNYACTAQVFFTGIQSNIVNSDVSAASTPTTLNVKIPAPTVTLSSASVAVGRIATITCTVTISPFVDLNGLNYMTRTVTPSTGGTLGSIQGNDTHTQSFTYTISNAMSINGVSYTCTVALNHPNATIITSDNAIGNGTIYVSSVTVTPETVTRLDVSPYNRFTLNCAVTTNPSPNNLGITYSWTNNSGSQAYTYSGATESMLTVTASVMDSFTYTCNASITVNGVDGTAMPSDSTSVTIK</sequence>
<dbReference type="PANTHER" id="PTHR11890:SF18">
    <property type="entry name" value="LYMPHOCYTE ACTIVATION GENE 3 PROTEIN"/>
    <property type="match status" value="1"/>
</dbReference>
<feature type="domain" description="Ig-like" evidence="4">
    <location>
        <begin position="47"/>
        <end position="141"/>
    </location>
</feature>
<dbReference type="PANTHER" id="PTHR11890">
    <property type="entry name" value="INTERLEUKIN-1 RECEPTOR FAMILY MEMBER"/>
    <property type="match status" value="1"/>
</dbReference>
<dbReference type="EnsemblMetazoa" id="Aqu2.1.06283_001">
    <property type="protein sequence ID" value="Aqu2.1.06283_001"/>
    <property type="gene ID" value="Aqu2.1.06283"/>
</dbReference>
<dbReference type="InParanoid" id="A0A1X7SW01"/>
<evidence type="ECO:0000256" key="2">
    <source>
        <dbReference type="ARBA" id="ARBA00023180"/>
    </source>
</evidence>
<dbReference type="Gene3D" id="2.60.40.10">
    <property type="entry name" value="Immunoglobulins"/>
    <property type="match status" value="3"/>
</dbReference>
<keyword evidence="3" id="KW-0393">Immunoglobulin domain</keyword>
<dbReference type="InterPro" id="IPR007110">
    <property type="entry name" value="Ig-like_dom"/>
</dbReference>
<evidence type="ECO:0000256" key="3">
    <source>
        <dbReference type="ARBA" id="ARBA00023319"/>
    </source>
</evidence>
<organism evidence="5">
    <name type="scientific">Amphimedon queenslandica</name>
    <name type="common">Sponge</name>
    <dbReference type="NCBI Taxonomy" id="400682"/>
    <lineage>
        <taxon>Eukaryota</taxon>
        <taxon>Metazoa</taxon>
        <taxon>Porifera</taxon>
        <taxon>Demospongiae</taxon>
        <taxon>Heteroscleromorpha</taxon>
        <taxon>Haplosclerida</taxon>
        <taxon>Niphatidae</taxon>
        <taxon>Amphimedon</taxon>
    </lineage>
</organism>